<evidence type="ECO:0000259" key="1">
    <source>
        <dbReference type="PROSITE" id="PS50914"/>
    </source>
</evidence>
<evidence type="ECO:0000313" key="2">
    <source>
        <dbReference type="EMBL" id="QEG42239.1"/>
    </source>
</evidence>
<dbReference type="Proteomes" id="UP000325286">
    <property type="component" value="Chromosome"/>
</dbReference>
<evidence type="ECO:0000313" key="3">
    <source>
        <dbReference type="Proteomes" id="UP000325286"/>
    </source>
</evidence>
<keyword evidence="3" id="KW-1185">Reference proteome</keyword>
<dbReference type="KEGG" id="rul:UC8_42730"/>
<dbReference type="OrthoDB" id="291621at2"/>
<dbReference type="Gene3D" id="3.30.1340.30">
    <property type="match status" value="1"/>
</dbReference>
<dbReference type="AlphaFoldDB" id="A0A5B9QWG2"/>
<dbReference type="EMBL" id="CP042914">
    <property type="protein sequence ID" value="QEG42239.1"/>
    <property type="molecule type" value="Genomic_DNA"/>
</dbReference>
<gene>
    <name evidence="2" type="ORF">UC8_42730</name>
</gene>
<name>A0A5B9QWG2_9BACT</name>
<dbReference type="InterPro" id="IPR007055">
    <property type="entry name" value="BON_dom"/>
</dbReference>
<feature type="domain" description="BON" evidence="1">
    <location>
        <begin position="3"/>
        <end position="71"/>
    </location>
</feature>
<proteinExistence type="predicted"/>
<organism evidence="2 3">
    <name type="scientific">Roseimaritima ulvae</name>
    <dbReference type="NCBI Taxonomy" id="980254"/>
    <lineage>
        <taxon>Bacteria</taxon>
        <taxon>Pseudomonadati</taxon>
        <taxon>Planctomycetota</taxon>
        <taxon>Planctomycetia</taxon>
        <taxon>Pirellulales</taxon>
        <taxon>Pirellulaceae</taxon>
        <taxon>Roseimaritima</taxon>
    </lineage>
</organism>
<sequence length="72" mass="8259">MRPQEDILARVDSALKTHPHLRRVLVKSQQQQDRVVLSGNVSTFFQKQMAQEALRNIPGVQEIDNQLSVDYS</sequence>
<accession>A0A5B9QWG2</accession>
<dbReference type="PROSITE" id="PS50914">
    <property type="entry name" value="BON"/>
    <property type="match status" value="1"/>
</dbReference>
<protein>
    <submittedName>
        <fullName evidence="2">BON domain protein</fullName>
    </submittedName>
</protein>
<dbReference type="RefSeq" id="WP_068131443.1">
    <property type="nucleotide sequence ID" value="NZ_CP042914.1"/>
</dbReference>
<reference evidence="2 3" key="1">
    <citation type="submission" date="2019-08" db="EMBL/GenBank/DDBJ databases">
        <title>Deep-cultivation of Planctomycetes and their phenomic and genomic characterization uncovers novel biology.</title>
        <authorList>
            <person name="Wiegand S."/>
            <person name="Jogler M."/>
            <person name="Boedeker C."/>
            <person name="Pinto D."/>
            <person name="Vollmers J."/>
            <person name="Rivas-Marin E."/>
            <person name="Kohn T."/>
            <person name="Peeters S.H."/>
            <person name="Heuer A."/>
            <person name="Rast P."/>
            <person name="Oberbeckmann S."/>
            <person name="Bunk B."/>
            <person name="Jeske O."/>
            <person name="Meyerdierks A."/>
            <person name="Storesund J.E."/>
            <person name="Kallscheuer N."/>
            <person name="Luecker S."/>
            <person name="Lage O.M."/>
            <person name="Pohl T."/>
            <person name="Merkel B.J."/>
            <person name="Hornburger P."/>
            <person name="Mueller R.-W."/>
            <person name="Bruemmer F."/>
            <person name="Labrenz M."/>
            <person name="Spormann A.M."/>
            <person name="Op den Camp H."/>
            <person name="Overmann J."/>
            <person name="Amann R."/>
            <person name="Jetten M.S.M."/>
            <person name="Mascher T."/>
            <person name="Medema M.H."/>
            <person name="Devos D.P."/>
            <person name="Kaster A.-K."/>
            <person name="Ovreas L."/>
            <person name="Rohde M."/>
            <person name="Galperin M.Y."/>
            <person name="Jogler C."/>
        </authorList>
    </citation>
    <scope>NUCLEOTIDE SEQUENCE [LARGE SCALE GENOMIC DNA]</scope>
    <source>
        <strain evidence="2 3">UC8</strain>
    </source>
</reference>
<dbReference type="Pfam" id="PF04972">
    <property type="entry name" value="BON"/>
    <property type="match status" value="1"/>
</dbReference>